<organism evidence="2 3">
    <name type="scientific">Mauremys mutica</name>
    <name type="common">yellowpond turtle</name>
    <dbReference type="NCBI Taxonomy" id="74926"/>
    <lineage>
        <taxon>Eukaryota</taxon>
        <taxon>Metazoa</taxon>
        <taxon>Chordata</taxon>
        <taxon>Craniata</taxon>
        <taxon>Vertebrata</taxon>
        <taxon>Euteleostomi</taxon>
        <taxon>Archelosauria</taxon>
        <taxon>Testudinata</taxon>
        <taxon>Testudines</taxon>
        <taxon>Cryptodira</taxon>
        <taxon>Durocryptodira</taxon>
        <taxon>Testudinoidea</taxon>
        <taxon>Geoemydidae</taxon>
        <taxon>Geoemydinae</taxon>
        <taxon>Mauremys</taxon>
    </lineage>
</organism>
<evidence type="ECO:0000313" key="2">
    <source>
        <dbReference type="EMBL" id="KAH1178688.1"/>
    </source>
</evidence>
<name>A0A9D3XG12_9SAUR</name>
<proteinExistence type="predicted"/>
<keyword evidence="1" id="KW-0472">Membrane</keyword>
<reference evidence="2" key="1">
    <citation type="submission" date="2021-09" db="EMBL/GenBank/DDBJ databases">
        <title>The genome of Mauremys mutica provides insights into the evolution of semi-aquatic lifestyle.</title>
        <authorList>
            <person name="Gong S."/>
            <person name="Gao Y."/>
        </authorList>
    </citation>
    <scope>NUCLEOTIDE SEQUENCE</scope>
    <source>
        <strain evidence="2">MM-2020</strain>
        <tissue evidence="2">Muscle</tissue>
    </source>
</reference>
<keyword evidence="3" id="KW-1185">Reference proteome</keyword>
<dbReference type="EMBL" id="JAHDVG010000473">
    <property type="protein sequence ID" value="KAH1178688.1"/>
    <property type="molecule type" value="Genomic_DNA"/>
</dbReference>
<gene>
    <name evidence="2" type="ORF">KIL84_000019</name>
</gene>
<evidence type="ECO:0000313" key="3">
    <source>
        <dbReference type="Proteomes" id="UP000827986"/>
    </source>
</evidence>
<feature type="transmembrane region" description="Helical" evidence="1">
    <location>
        <begin position="105"/>
        <end position="124"/>
    </location>
</feature>
<dbReference type="AlphaFoldDB" id="A0A9D3XG12"/>
<comment type="caution">
    <text evidence="2">The sequence shown here is derived from an EMBL/GenBank/DDBJ whole genome shotgun (WGS) entry which is preliminary data.</text>
</comment>
<protein>
    <submittedName>
        <fullName evidence="2">Uncharacterized protein</fullName>
    </submittedName>
</protein>
<sequence length="140" mass="16181">MQGTGTTPMFPETSILHRLTHIRTLSDSAEASGAVCSTQNYAHVSVFARLRWKGFSQIEMVGSSCASPLHRGEFHPVALQQQRRISFSYEAWSWKMGWFCFTRRVHMLILLAGLLLKLEIYCTVWKRKKTNKKILMFQNK</sequence>
<dbReference type="Proteomes" id="UP000827986">
    <property type="component" value="Unassembled WGS sequence"/>
</dbReference>
<evidence type="ECO:0000256" key="1">
    <source>
        <dbReference type="SAM" id="Phobius"/>
    </source>
</evidence>
<keyword evidence="1" id="KW-0812">Transmembrane</keyword>
<accession>A0A9D3XG12</accession>
<keyword evidence="1" id="KW-1133">Transmembrane helix</keyword>